<evidence type="ECO:0000259" key="2">
    <source>
        <dbReference type="Pfam" id="PF09925"/>
    </source>
</evidence>
<feature type="transmembrane region" description="Helical" evidence="1">
    <location>
        <begin position="192"/>
        <end position="210"/>
    </location>
</feature>
<feature type="transmembrane region" description="Helical" evidence="1">
    <location>
        <begin position="395"/>
        <end position="412"/>
    </location>
</feature>
<feature type="transmembrane region" description="Helical" evidence="1">
    <location>
        <begin position="341"/>
        <end position="359"/>
    </location>
</feature>
<gene>
    <name evidence="3" type="ORF">FS935_19535</name>
</gene>
<dbReference type="RefSeq" id="WP_146950323.1">
    <property type="nucleotide sequence ID" value="NZ_VOQF01000015.1"/>
</dbReference>
<evidence type="ECO:0000313" key="3">
    <source>
        <dbReference type="EMBL" id="TXC85839.1"/>
    </source>
</evidence>
<feature type="transmembrane region" description="Helical" evidence="1">
    <location>
        <begin position="289"/>
        <end position="309"/>
    </location>
</feature>
<feature type="transmembrane region" description="Helical" evidence="1">
    <location>
        <begin position="442"/>
        <end position="458"/>
    </location>
</feature>
<sequence length="475" mass="54620">MKRKISSLQYEILKKELRYLEEIGKLPEKTSEELLQEYEIINNEPVAKSTSRKTVSLNSIQIISIIGAVLIGLGVLSFVASNWSAMTSIEKFVLLLVTLISSYLLAWGTEEKKPNTSKALYYIGAFIYGAEIFYIGQMFHLGGDIGTAFLAWSLGLLPLAFYRKDHILFAVAFGLFYLAIELIFMIPSNGEPSLWLIVILPLLFIGIRFITVFQRALLIANFALLYQFIELRFMVNSELHMGWIILLLASTFALNKIVFPKEKYLIVVNFLLLYQFIELILFVKAIDHITYLIVFGLLTVILLVIGHIFMNKSIVLFPINVIIGIQFLCLILYHFDVEQLFVYFFVIFAIGIVFTHYRIKEYDDVMKWMGLIFQLVTGLMLTFPFSYGPLDITRIWIFFGLAYIVYGMFLVYQNKVFGVLLVSLLIFRFYVDLSLVFMNKSIAFFIGGLLLLGLGYWFEKTRRGDGKGESQKKTK</sequence>
<dbReference type="InterPro" id="IPR018677">
    <property type="entry name" value="DUF2157"/>
</dbReference>
<feature type="transmembrane region" description="Helical" evidence="1">
    <location>
        <begin position="241"/>
        <end position="259"/>
    </location>
</feature>
<comment type="caution">
    <text evidence="3">The sequence shown here is derived from an EMBL/GenBank/DDBJ whole genome shotgun (WGS) entry which is preliminary data.</text>
</comment>
<dbReference type="OrthoDB" id="5351773at2"/>
<feature type="transmembrane region" description="Helical" evidence="1">
    <location>
        <begin position="145"/>
        <end position="162"/>
    </location>
</feature>
<proteinExistence type="predicted"/>
<feature type="domain" description="DUF2157" evidence="2">
    <location>
        <begin position="24"/>
        <end position="168"/>
    </location>
</feature>
<evidence type="ECO:0000313" key="4">
    <source>
        <dbReference type="Proteomes" id="UP000321363"/>
    </source>
</evidence>
<feature type="transmembrane region" description="Helical" evidence="1">
    <location>
        <begin position="62"/>
        <end position="83"/>
    </location>
</feature>
<dbReference type="AlphaFoldDB" id="A0A5C6VLI4"/>
<organism evidence="3 4">
    <name type="scientific">Metabacillus litoralis</name>
    <dbReference type="NCBI Taxonomy" id="152268"/>
    <lineage>
        <taxon>Bacteria</taxon>
        <taxon>Bacillati</taxon>
        <taxon>Bacillota</taxon>
        <taxon>Bacilli</taxon>
        <taxon>Bacillales</taxon>
        <taxon>Bacillaceae</taxon>
        <taxon>Metabacillus</taxon>
    </lineage>
</organism>
<feature type="transmembrane region" description="Helical" evidence="1">
    <location>
        <begin position="89"/>
        <end position="107"/>
    </location>
</feature>
<keyword evidence="1" id="KW-0812">Transmembrane</keyword>
<feature type="transmembrane region" description="Helical" evidence="1">
    <location>
        <begin position="316"/>
        <end position="335"/>
    </location>
</feature>
<keyword evidence="1" id="KW-0472">Membrane</keyword>
<dbReference type="Pfam" id="PF09925">
    <property type="entry name" value="DUF2157"/>
    <property type="match status" value="1"/>
</dbReference>
<feature type="transmembrane region" description="Helical" evidence="1">
    <location>
        <begin position="119"/>
        <end position="139"/>
    </location>
</feature>
<feature type="transmembrane region" description="Helical" evidence="1">
    <location>
        <begin position="371"/>
        <end position="389"/>
    </location>
</feature>
<feature type="transmembrane region" description="Helical" evidence="1">
    <location>
        <begin position="264"/>
        <end position="283"/>
    </location>
</feature>
<keyword evidence="4" id="KW-1185">Reference proteome</keyword>
<dbReference type="Proteomes" id="UP000321363">
    <property type="component" value="Unassembled WGS sequence"/>
</dbReference>
<name>A0A5C6VLI4_9BACI</name>
<dbReference type="EMBL" id="VOQF01000015">
    <property type="protein sequence ID" value="TXC85839.1"/>
    <property type="molecule type" value="Genomic_DNA"/>
</dbReference>
<evidence type="ECO:0000256" key="1">
    <source>
        <dbReference type="SAM" id="Phobius"/>
    </source>
</evidence>
<reference evidence="3 4" key="1">
    <citation type="journal article" date="2005" name="Int. J. Syst. Evol. Microbiol.">
        <title>Bacillus litoralis sp. nov., isolated from a tidal flat of the Yellow Sea in Korea.</title>
        <authorList>
            <person name="Yoon J.H."/>
            <person name="Oh T.K."/>
        </authorList>
    </citation>
    <scope>NUCLEOTIDE SEQUENCE [LARGE SCALE GENOMIC DNA]</scope>
    <source>
        <strain evidence="3 4">SW-211</strain>
    </source>
</reference>
<feature type="transmembrane region" description="Helical" evidence="1">
    <location>
        <begin position="167"/>
        <end position="186"/>
    </location>
</feature>
<protein>
    <submittedName>
        <fullName evidence="3">DUF2157 domain-containing protein</fullName>
    </submittedName>
</protein>
<accession>A0A5C6VLI4</accession>
<keyword evidence="1" id="KW-1133">Transmembrane helix</keyword>